<dbReference type="OrthoDB" id="9973859at2"/>
<reference evidence="1 2" key="1">
    <citation type="submission" date="2019-07" db="EMBL/GenBank/DDBJ databases">
        <title>Complete genome of Crassaminicella thermophila SY095.</title>
        <authorList>
            <person name="Li X."/>
        </authorList>
    </citation>
    <scope>NUCLEOTIDE SEQUENCE [LARGE SCALE GENOMIC DNA]</scope>
    <source>
        <strain evidence="1 2">SY095</strain>
    </source>
</reference>
<accession>A0A5C0SF20</accession>
<dbReference type="KEGG" id="crs:FQB35_10645"/>
<dbReference type="AlphaFoldDB" id="A0A5C0SF20"/>
<name>A0A5C0SF20_CRATE</name>
<dbReference type="RefSeq" id="WP_148809887.1">
    <property type="nucleotide sequence ID" value="NZ_CP042243.1"/>
</dbReference>
<protein>
    <submittedName>
        <fullName evidence="1">Uncharacterized protein</fullName>
    </submittedName>
</protein>
<evidence type="ECO:0000313" key="1">
    <source>
        <dbReference type="EMBL" id="QEK12750.1"/>
    </source>
</evidence>
<proteinExistence type="predicted"/>
<dbReference type="EMBL" id="CP042243">
    <property type="protein sequence ID" value="QEK12750.1"/>
    <property type="molecule type" value="Genomic_DNA"/>
</dbReference>
<dbReference type="Proteomes" id="UP000324646">
    <property type="component" value="Chromosome"/>
</dbReference>
<keyword evidence="2" id="KW-1185">Reference proteome</keyword>
<sequence>MNLEQKVIKELAFRSLKMKPKLTEAEQIEYDKLDKQYFDLSVKFQEDTYEVRDNIRKRQMEILTTAENRLRRQWGLSPKSKADKVLIDYLESKKKFVLKKYHDEWNIKQLGLDPKRIEKITNNILLQLKENKISVEESTAILNICKDVIRYTSIVDIEEVEVYCHKANTLAWDISKK</sequence>
<evidence type="ECO:0000313" key="2">
    <source>
        <dbReference type="Proteomes" id="UP000324646"/>
    </source>
</evidence>
<gene>
    <name evidence="1" type="ORF">FQB35_10645</name>
</gene>
<organism evidence="1 2">
    <name type="scientific">Crassaminicella thermophila</name>
    <dbReference type="NCBI Taxonomy" id="2599308"/>
    <lineage>
        <taxon>Bacteria</taxon>
        <taxon>Bacillati</taxon>
        <taxon>Bacillota</taxon>
        <taxon>Clostridia</taxon>
        <taxon>Eubacteriales</taxon>
        <taxon>Clostridiaceae</taxon>
        <taxon>Crassaminicella</taxon>
    </lineage>
</organism>